<dbReference type="GO" id="GO:0005524">
    <property type="term" value="F:ATP binding"/>
    <property type="evidence" value="ECO:0007669"/>
    <property type="project" value="InterPro"/>
</dbReference>
<dbReference type="Gene3D" id="3.30.420.40">
    <property type="match status" value="1"/>
</dbReference>
<evidence type="ECO:0000313" key="4">
    <source>
        <dbReference type="EMBL" id="KAA8492881.1"/>
    </source>
</evidence>
<dbReference type="InterPro" id="IPR003836">
    <property type="entry name" value="Glucokinase"/>
</dbReference>
<reference evidence="5" key="1">
    <citation type="journal article" date="2019" name="Nat. Commun.">
        <title>Expansion of phycobilisome linker gene families in mesophilic red algae.</title>
        <authorList>
            <person name="Lee J."/>
            <person name="Kim D."/>
            <person name="Bhattacharya D."/>
            <person name="Yoon H.S."/>
        </authorList>
    </citation>
    <scope>NUCLEOTIDE SEQUENCE [LARGE SCALE GENOMIC DNA]</scope>
    <source>
        <strain evidence="5">CCMP 1328</strain>
    </source>
</reference>
<proteinExistence type="predicted"/>
<gene>
    <name evidence="3" type="ORF">FVE85_5028</name>
    <name evidence="4" type="ORF">FVE85_9153</name>
</gene>
<dbReference type="InterPro" id="IPR043129">
    <property type="entry name" value="ATPase_NBD"/>
</dbReference>
<reference evidence="4" key="2">
    <citation type="submission" date="2019-09" db="EMBL/GenBank/DDBJ databases">
        <title>Expansion of phycobilisome linker gene families in mesophilic red algae.</title>
        <authorList>
            <person name="Lee J."/>
        </authorList>
    </citation>
    <scope>NUCLEOTIDE SEQUENCE [LARGE SCALE GENOMIC DNA]</scope>
    <source>
        <strain evidence="4">CCMP 1328</strain>
        <tissue evidence="4">Unicellular</tissue>
    </source>
</reference>
<evidence type="ECO:0000256" key="2">
    <source>
        <dbReference type="ARBA" id="ARBA00022777"/>
    </source>
</evidence>
<dbReference type="EMBL" id="VRMN01000008">
    <property type="protein sequence ID" value="KAA8492881.1"/>
    <property type="molecule type" value="Genomic_DNA"/>
</dbReference>
<dbReference type="CDD" id="cd24008">
    <property type="entry name" value="ASKHA_NBD_GLK"/>
    <property type="match status" value="1"/>
</dbReference>
<organism evidence="4 5">
    <name type="scientific">Porphyridium purpureum</name>
    <name type="common">Red alga</name>
    <name type="synonym">Porphyridium cruentum</name>
    <dbReference type="NCBI Taxonomy" id="35688"/>
    <lineage>
        <taxon>Eukaryota</taxon>
        <taxon>Rhodophyta</taxon>
        <taxon>Bangiophyceae</taxon>
        <taxon>Porphyridiales</taxon>
        <taxon>Porphyridiaceae</taxon>
        <taxon>Porphyridium</taxon>
    </lineage>
</organism>
<dbReference type="SUPFAM" id="SSF53067">
    <property type="entry name" value="Actin-like ATPase domain"/>
    <property type="match status" value="1"/>
</dbReference>
<dbReference type="PANTHER" id="PTHR47363">
    <property type="entry name" value="GLUCOKINASE"/>
    <property type="match status" value="1"/>
</dbReference>
<accession>A0A5J4YN03</accession>
<dbReference type="Pfam" id="PF02685">
    <property type="entry name" value="Glucokinase"/>
    <property type="match status" value="1"/>
</dbReference>
<keyword evidence="2 4" id="KW-0418">Kinase</keyword>
<keyword evidence="1" id="KW-0808">Transferase</keyword>
<evidence type="ECO:0000313" key="3">
    <source>
        <dbReference type="EMBL" id="KAA8490503.1"/>
    </source>
</evidence>
<dbReference type="Gene3D" id="3.40.367.20">
    <property type="match status" value="1"/>
</dbReference>
<keyword evidence="5" id="KW-1185">Reference proteome</keyword>
<evidence type="ECO:0000313" key="5">
    <source>
        <dbReference type="Proteomes" id="UP000324585"/>
    </source>
</evidence>
<dbReference type="AlphaFoldDB" id="A0A5J4YN03"/>
<dbReference type="EMBL" id="VRMN01000024">
    <property type="protein sequence ID" value="KAA8490503.1"/>
    <property type="molecule type" value="Genomic_DNA"/>
</dbReference>
<dbReference type="OMA" id="TNNPWII"/>
<dbReference type="OrthoDB" id="10251652at2759"/>
<evidence type="ECO:0000256" key="1">
    <source>
        <dbReference type="ARBA" id="ARBA00022679"/>
    </source>
</evidence>
<dbReference type="Proteomes" id="UP000324585">
    <property type="component" value="Unassembled WGS sequence"/>
</dbReference>
<dbReference type="PANTHER" id="PTHR47363:SF1">
    <property type="entry name" value="GLUCOKINASE"/>
    <property type="match status" value="1"/>
</dbReference>
<sequence>MRLVDAFIPTIGRDFLLEPSIPAREVRGRNWRLNTCASARRRHWKPRWNASALQNGSGSALSVEFVVAADVGGTNSRLSLFPRPSLHSPSSLSGGLEPVASVKYKNDDYKSFDEVVDTFLLTCSDSLRVLPSRKSIVMACFAVAGVVRDNSITFTNRADWVVDGYEMRRAFGFPCVLLNDFAANGYAVTSLQKHEYTTLQPGSNADPHGVIAVVGAGTGLGECFVVPFSTSQDAPSPSARRYGVFGSEGGHVDFAPQTDLELKMVQWMQARLRERLEKPEIVNPHVSVERVVSGKGVFNVYRFLRAEFPERVDLECDEKIMQSSDPGAMITRLAPAYGLAVQSLEIVLSAYGSEVGNVALKYVPTGGLFIAGGIAPALLRMLPDQLVNPESRFRVAMVSKGRMRDLVQSLPVHVITADDLGVRGALVYAVQLLFERTDSKMPEKSPR</sequence>
<dbReference type="GO" id="GO:0006096">
    <property type="term" value="P:glycolytic process"/>
    <property type="evidence" value="ECO:0007669"/>
    <property type="project" value="InterPro"/>
</dbReference>
<comment type="caution">
    <text evidence="4">The sequence shown here is derived from an EMBL/GenBank/DDBJ whole genome shotgun (WGS) entry which is preliminary data.</text>
</comment>
<name>A0A5J4YN03_PORPP</name>
<dbReference type="GO" id="GO:0005536">
    <property type="term" value="F:D-glucose binding"/>
    <property type="evidence" value="ECO:0007669"/>
    <property type="project" value="InterPro"/>
</dbReference>
<dbReference type="NCBIfam" id="TIGR00749">
    <property type="entry name" value="glk"/>
    <property type="match status" value="1"/>
</dbReference>
<protein>
    <submittedName>
        <fullName evidence="4">Glucokinase</fullName>
    </submittedName>
</protein>
<dbReference type="GO" id="GO:0004340">
    <property type="term" value="F:glucokinase activity"/>
    <property type="evidence" value="ECO:0007669"/>
    <property type="project" value="InterPro"/>
</dbReference>